<comment type="caution">
    <text evidence="1">The sequence shown here is derived from an EMBL/GenBank/DDBJ whole genome shotgun (WGS) entry which is preliminary data.</text>
</comment>
<sequence>MVIAMERDSLLRVEEALRKNKVLEGKIEEKFNLLKEALIKK</sequence>
<protein>
    <submittedName>
        <fullName evidence="1">Uncharacterized protein</fullName>
    </submittedName>
</protein>
<evidence type="ECO:0000313" key="1">
    <source>
        <dbReference type="EMBL" id="GLI57534.1"/>
    </source>
</evidence>
<accession>A0A9W6GLY9</accession>
<name>A0A9W6GLY9_9FUSO</name>
<evidence type="ECO:0000313" key="2">
    <source>
        <dbReference type="Proteomes" id="UP001144471"/>
    </source>
</evidence>
<dbReference type="Proteomes" id="UP001144471">
    <property type="component" value="Unassembled WGS sequence"/>
</dbReference>
<reference evidence="1" key="1">
    <citation type="submission" date="2022-12" db="EMBL/GenBank/DDBJ databases">
        <title>Reference genome sequencing for broad-spectrum identification of bacterial and archaeal isolates by mass spectrometry.</title>
        <authorList>
            <person name="Sekiguchi Y."/>
            <person name="Tourlousse D.M."/>
        </authorList>
    </citation>
    <scope>NUCLEOTIDE SEQUENCE</scope>
    <source>
        <strain evidence="1">10succ1</strain>
    </source>
</reference>
<dbReference type="EMBL" id="BSDY01000019">
    <property type="protein sequence ID" value="GLI57534.1"/>
    <property type="molecule type" value="Genomic_DNA"/>
</dbReference>
<proteinExistence type="predicted"/>
<dbReference type="RefSeq" id="WP_281837187.1">
    <property type="nucleotide sequence ID" value="NZ_BSDY01000019.1"/>
</dbReference>
<keyword evidence="2" id="KW-1185">Reference proteome</keyword>
<organism evidence="1 2">
    <name type="scientific">Propionigenium maris DSM 9537</name>
    <dbReference type="NCBI Taxonomy" id="1123000"/>
    <lineage>
        <taxon>Bacteria</taxon>
        <taxon>Fusobacteriati</taxon>
        <taxon>Fusobacteriota</taxon>
        <taxon>Fusobacteriia</taxon>
        <taxon>Fusobacteriales</taxon>
        <taxon>Fusobacteriaceae</taxon>
        <taxon>Propionigenium</taxon>
    </lineage>
</organism>
<dbReference type="AlphaFoldDB" id="A0A9W6GLY9"/>
<gene>
    <name evidence="1" type="ORF">PM10SUCC1_30480</name>
</gene>